<name>A0A9W4SZA5_9GLOM</name>
<dbReference type="GO" id="GO:0009328">
    <property type="term" value="C:phenylalanine-tRNA ligase complex"/>
    <property type="evidence" value="ECO:0007669"/>
    <property type="project" value="TreeGrafter"/>
</dbReference>
<dbReference type="PANTHER" id="PTHR10947:SF0">
    <property type="entry name" value="PHENYLALANINE--TRNA LIGASE BETA SUBUNIT"/>
    <property type="match status" value="1"/>
</dbReference>
<reference evidence="2" key="1">
    <citation type="submission" date="2022-08" db="EMBL/GenBank/DDBJ databases">
        <authorList>
            <person name="Kallberg Y."/>
            <person name="Tangrot J."/>
            <person name="Rosling A."/>
        </authorList>
    </citation>
    <scope>NUCLEOTIDE SEQUENCE</scope>
    <source>
        <strain evidence="2">Wild A</strain>
    </source>
</reference>
<evidence type="ECO:0000259" key="1">
    <source>
        <dbReference type="PROSITE" id="PS51483"/>
    </source>
</evidence>
<feature type="domain" description="B5" evidence="1">
    <location>
        <begin position="146"/>
        <end position="185"/>
    </location>
</feature>
<dbReference type="Gene3D" id="3.50.40.10">
    <property type="entry name" value="Phenylalanyl-trna Synthetase, Chain B, domain 3"/>
    <property type="match status" value="1"/>
</dbReference>
<protein>
    <submittedName>
        <fullName evidence="2">7751_t:CDS:1</fullName>
    </submittedName>
</protein>
<dbReference type="SMART" id="SM00873">
    <property type="entry name" value="B3_4"/>
    <property type="match status" value="1"/>
</dbReference>
<organism evidence="2 3">
    <name type="scientific">Funneliformis geosporum</name>
    <dbReference type="NCBI Taxonomy" id="1117311"/>
    <lineage>
        <taxon>Eukaryota</taxon>
        <taxon>Fungi</taxon>
        <taxon>Fungi incertae sedis</taxon>
        <taxon>Mucoromycota</taxon>
        <taxon>Glomeromycotina</taxon>
        <taxon>Glomeromycetes</taxon>
        <taxon>Glomerales</taxon>
        <taxon>Glomeraceae</taxon>
        <taxon>Funneliformis</taxon>
    </lineage>
</organism>
<dbReference type="PANTHER" id="PTHR10947">
    <property type="entry name" value="PHENYLALANYL-TRNA SYNTHETASE BETA CHAIN AND LEUCINE-RICH REPEAT-CONTAINING PROTEIN 47"/>
    <property type="match status" value="1"/>
</dbReference>
<evidence type="ECO:0000313" key="2">
    <source>
        <dbReference type="EMBL" id="CAI2187147.1"/>
    </source>
</evidence>
<comment type="caution">
    <text evidence="2">The sequence shown here is derived from an EMBL/GenBank/DDBJ whole genome shotgun (WGS) entry which is preliminary data.</text>
</comment>
<dbReference type="SUPFAM" id="SSF56037">
    <property type="entry name" value="PheT/TilS domain"/>
    <property type="match status" value="1"/>
</dbReference>
<dbReference type="GO" id="GO:0004826">
    <property type="term" value="F:phenylalanine-tRNA ligase activity"/>
    <property type="evidence" value="ECO:0007669"/>
    <property type="project" value="InterPro"/>
</dbReference>
<dbReference type="AlphaFoldDB" id="A0A9W4SZA5"/>
<sequence>MLETGQPLHIYDYDQLPSREIVVRKVLKGENMTNLKGQTMKLSDGDLVLSAGEEIINLAGIIGSKTTAVSSKTTNILIESAFFAPAFIKKTRQRLNFSTPASQYFSKSYNLPWGNYALPRVVELIKEFCPPAGESKILGWAKEPTPEKKTILLSHEFIEKKLGVKLSSEKVEEVLQKMRFSFEKR</sequence>
<keyword evidence="3" id="KW-1185">Reference proteome</keyword>
<dbReference type="InterPro" id="IPR005147">
    <property type="entry name" value="tRNA_synthase_B5-dom"/>
</dbReference>
<dbReference type="PROSITE" id="PS51483">
    <property type="entry name" value="B5"/>
    <property type="match status" value="1"/>
</dbReference>
<dbReference type="EMBL" id="CAMKVN010004478">
    <property type="protein sequence ID" value="CAI2187147.1"/>
    <property type="molecule type" value="Genomic_DNA"/>
</dbReference>
<dbReference type="InterPro" id="IPR045060">
    <property type="entry name" value="Phe-tRNA-ligase_IIc_bsu"/>
</dbReference>
<proteinExistence type="predicted"/>
<dbReference type="GO" id="GO:0000287">
    <property type="term" value="F:magnesium ion binding"/>
    <property type="evidence" value="ECO:0007669"/>
    <property type="project" value="InterPro"/>
</dbReference>
<dbReference type="Proteomes" id="UP001153678">
    <property type="component" value="Unassembled WGS sequence"/>
</dbReference>
<dbReference type="Pfam" id="PF03483">
    <property type="entry name" value="B3_4"/>
    <property type="match status" value="1"/>
</dbReference>
<dbReference type="InterPro" id="IPR005146">
    <property type="entry name" value="B3/B4_tRNA-bd"/>
</dbReference>
<gene>
    <name evidence="2" type="ORF">FWILDA_LOCUS12930</name>
</gene>
<dbReference type="GO" id="GO:0006432">
    <property type="term" value="P:phenylalanyl-tRNA aminoacylation"/>
    <property type="evidence" value="ECO:0007669"/>
    <property type="project" value="InterPro"/>
</dbReference>
<dbReference type="GO" id="GO:0005524">
    <property type="term" value="F:ATP binding"/>
    <property type="evidence" value="ECO:0007669"/>
    <property type="project" value="InterPro"/>
</dbReference>
<dbReference type="InterPro" id="IPR020825">
    <property type="entry name" value="Phe-tRNA_synthase-like_B3/B4"/>
</dbReference>
<evidence type="ECO:0000313" key="3">
    <source>
        <dbReference type="Proteomes" id="UP001153678"/>
    </source>
</evidence>
<accession>A0A9W4SZA5</accession>
<dbReference type="GO" id="GO:0003723">
    <property type="term" value="F:RNA binding"/>
    <property type="evidence" value="ECO:0007669"/>
    <property type="project" value="InterPro"/>
</dbReference>
<dbReference type="OrthoDB" id="6382010at2759"/>